<dbReference type="InterPro" id="IPR029344">
    <property type="entry name" value="SLBP_RNA_bind"/>
</dbReference>
<reference evidence="4" key="1">
    <citation type="submission" date="2022-07" db="EMBL/GenBank/DDBJ databases">
        <title>Evaluation of T. orientalis genome assembly methods using nanopore sequencing and analysis of variation between genomes.</title>
        <authorList>
            <person name="Yam J."/>
            <person name="Micallef M.L."/>
            <person name="Liu M."/>
            <person name="Djordjevic S.P."/>
            <person name="Bogema D.R."/>
            <person name="Jenkins C."/>
        </authorList>
    </citation>
    <scope>NUCLEOTIDE SEQUENCE</scope>
    <source>
        <strain evidence="4">Fish Creek</strain>
    </source>
</reference>
<name>A0A976M6P1_THEOR</name>
<sequence length="181" mass="21368">MDERRHVGRLKAINLTKLQESYKKYTKVVPKETRVKRLSDSWHPNTPDYRLNLSNSLWNKKLSNWRKQVHKWSYINESEVEPLSNNLKQGKIEEFVSICEANKFDSAKLDVCYHLLNNHNSELFYPIIYKPSWFSGEISENNFQTLGEAEFISKSESTLSNLDKDFKNKFMSLYTSNYKAS</sequence>
<dbReference type="Proteomes" id="UP000244803">
    <property type="component" value="Chromosome 4"/>
</dbReference>
<accession>A0A976M6P1</accession>
<organism evidence="4 5">
    <name type="scientific">Theileria orientalis</name>
    <dbReference type="NCBI Taxonomy" id="68886"/>
    <lineage>
        <taxon>Eukaryota</taxon>
        <taxon>Sar</taxon>
        <taxon>Alveolata</taxon>
        <taxon>Apicomplexa</taxon>
        <taxon>Aconoidasida</taxon>
        <taxon>Piroplasmida</taxon>
        <taxon>Theileriidae</taxon>
        <taxon>Theileria</taxon>
    </lineage>
</organism>
<dbReference type="InterPro" id="IPR026502">
    <property type="entry name" value="SLBP1/SLBP2"/>
</dbReference>
<dbReference type="Pfam" id="PF15247">
    <property type="entry name" value="SLBP_RNA_bind"/>
    <property type="match status" value="1"/>
</dbReference>
<dbReference type="Gene3D" id="1.10.8.1120">
    <property type="entry name" value="Histone RNA hairpin-binding protein RNA-binding domain"/>
    <property type="match status" value="1"/>
</dbReference>
<feature type="domain" description="Histone RNA hairpin-binding protein RNA-binding" evidence="3">
    <location>
        <begin position="2"/>
        <end position="73"/>
    </location>
</feature>
<dbReference type="EMBL" id="CP056067">
    <property type="protein sequence ID" value="UKJ89606.1"/>
    <property type="molecule type" value="Genomic_DNA"/>
</dbReference>
<dbReference type="GO" id="GO:0071207">
    <property type="term" value="F:histone pre-mRNA stem-loop binding"/>
    <property type="evidence" value="ECO:0007669"/>
    <property type="project" value="TreeGrafter"/>
</dbReference>
<dbReference type="GO" id="GO:0071204">
    <property type="term" value="C:histone pre-mRNA 3'end processing complex"/>
    <property type="evidence" value="ECO:0007669"/>
    <property type="project" value="TreeGrafter"/>
</dbReference>
<protein>
    <recommendedName>
        <fullName evidence="3">Histone RNA hairpin-binding protein RNA-binding domain-containing protein</fullName>
    </recommendedName>
</protein>
<dbReference type="OrthoDB" id="265795at2759"/>
<evidence type="ECO:0000256" key="2">
    <source>
        <dbReference type="ARBA" id="ARBA00022884"/>
    </source>
</evidence>
<dbReference type="AlphaFoldDB" id="A0A976M6P1"/>
<dbReference type="GO" id="GO:0006398">
    <property type="term" value="P:mRNA 3'-end processing by stem-loop binding and cleavage"/>
    <property type="evidence" value="ECO:0007669"/>
    <property type="project" value="TreeGrafter"/>
</dbReference>
<dbReference type="PANTHER" id="PTHR17408">
    <property type="entry name" value="HISTONE RNA HAIRPIN-BINDING PROTEIN"/>
    <property type="match status" value="1"/>
</dbReference>
<evidence type="ECO:0000313" key="4">
    <source>
        <dbReference type="EMBL" id="UKJ89606.1"/>
    </source>
</evidence>
<dbReference type="GO" id="GO:0051028">
    <property type="term" value="P:mRNA transport"/>
    <property type="evidence" value="ECO:0007669"/>
    <property type="project" value="TreeGrafter"/>
</dbReference>
<keyword evidence="2" id="KW-0694">RNA-binding</keyword>
<gene>
    <name evidence="4" type="ORF">MACJ_002857</name>
</gene>
<dbReference type="PANTHER" id="PTHR17408:SF0">
    <property type="entry name" value="HISTONE RNA HAIRPIN-BINDING PROTEIN"/>
    <property type="match status" value="1"/>
</dbReference>
<dbReference type="InterPro" id="IPR038294">
    <property type="entry name" value="SLBP_RNA_bind_sf"/>
</dbReference>
<evidence type="ECO:0000259" key="3">
    <source>
        <dbReference type="Pfam" id="PF15247"/>
    </source>
</evidence>
<evidence type="ECO:0000256" key="1">
    <source>
        <dbReference type="ARBA" id="ARBA00006151"/>
    </source>
</evidence>
<proteinExistence type="inferred from homology"/>
<evidence type="ECO:0000313" key="5">
    <source>
        <dbReference type="Proteomes" id="UP000244803"/>
    </source>
</evidence>
<comment type="similarity">
    <text evidence="1">Belongs to the SLBP family.</text>
</comment>
<dbReference type="GO" id="GO:0003729">
    <property type="term" value="F:mRNA binding"/>
    <property type="evidence" value="ECO:0007669"/>
    <property type="project" value="InterPro"/>
</dbReference>
<dbReference type="GO" id="GO:0005737">
    <property type="term" value="C:cytoplasm"/>
    <property type="evidence" value="ECO:0007669"/>
    <property type="project" value="TreeGrafter"/>
</dbReference>